<dbReference type="SUPFAM" id="SSF68906">
    <property type="entry name" value="SAP domain"/>
    <property type="match status" value="1"/>
</dbReference>
<feature type="compositionally biased region" description="Basic and acidic residues" evidence="5">
    <location>
        <begin position="602"/>
        <end position="647"/>
    </location>
</feature>
<evidence type="ECO:0000256" key="4">
    <source>
        <dbReference type="PROSITE-ProRule" id="PRU00176"/>
    </source>
</evidence>
<dbReference type="Gene3D" id="1.10.720.30">
    <property type="entry name" value="SAP domain"/>
    <property type="match status" value="1"/>
</dbReference>
<dbReference type="GO" id="GO:0043565">
    <property type="term" value="F:sequence-specific DNA binding"/>
    <property type="evidence" value="ECO:0007669"/>
    <property type="project" value="TreeGrafter"/>
</dbReference>
<feature type="compositionally biased region" description="Polar residues" evidence="5">
    <location>
        <begin position="733"/>
        <end position="761"/>
    </location>
</feature>
<feature type="compositionally biased region" description="Acidic residues" evidence="5">
    <location>
        <begin position="154"/>
        <end position="167"/>
    </location>
</feature>
<name>A0A9Q0MR48_9DIPT</name>
<evidence type="ECO:0000259" key="7">
    <source>
        <dbReference type="PROSITE" id="PS50800"/>
    </source>
</evidence>
<evidence type="ECO:0000256" key="5">
    <source>
        <dbReference type="SAM" id="MobiDB-lite"/>
    </source>
</evidence>
<dbReference type="GO" id="GO:0005634">
    <property type="term" value="C:nucleus"/>
    <property type="evidence" value="ECO:0007669"/>
    <property type="project" value="UniProtKB-SubCell"/>
</dbReference>
<evidence type="ECO:0000256" key="2">
    <source>
        <dbReference type="ARBA" id="ARBA00022884"/>
    </source>
</evidence>
<dbReference type="PANTHER" id="PTHR15683:SF8">
    <property type="entry name" value="SCAFFOLD ATTACHMENT FACTOR B, ISOFORM B"/>
    <property type="match status" value="1"/>
</dbReference>
<sequence length="814" mass="93038">MGADGGKRLSELRVCDLKLELEKRSLETTGVKLDLVKRLQDALIDENIDPDDHVFFLDTPSPKKRLNSSQKSDNTNGDADEPFVLDASAEDNLDTDDLVVKDEADEDDEIVDEVGEIDKELFVDELEKSSGDVQRSVNEANNGENEDSLNLTIGEDEEKIFQDEDAEEKTKEKPAEVTEKENKTTDVSKSTSSGTKSTNENGEEKSSNKAADKEESKSGKKDDSDQKTGTAKSSTKDDKEQNQNLLLQNADVADSTTSKTSKTKTSSSSSSGSRNLWVSGLSSLTRATDLKIIFSKYGKVVGAKVVTNTRTPGTRCYGLVTMGSTSDASKCIEHLHRTELHGRIISVERTKSDICVSKTTKADGEKKAESTSDRKKPEKEAKKDDASKETVKADGDKAVDVKKRETTTERKRENAHPQRQRITARISREQNEASSAPRRPAVHRPRTGEPRDVLSFQKIRDERERQLTNQRLRERERKLREEERRRVEARRRQREEEERLLRERERLKKERLRLEREKADLLRLERERQKLEREKIELERLELKRQQLKIEEAKRAIKRPSDHDRYGDSDRKRTATDRRFEPPPPPRFDTSISSRSAAYDSRSSDKKRIDDYSSSKRDDYKRDDYKRDPFKRPVTDYNPKRDIDSTRHTSSSSYDSRAVPVHRNDPMSSSSSKDRYAMTASQSSFSSRVRDDRDSRATNLTTKSRYLDSSSADSRYPDERGSGASWPSAASSTVKPFSHMQSVAGNDPWGQNKTESSWRSLDQNEDRYDRTYNERKSQVASSQYIDAPRQNSFIGRPQERYNSQISSRFENSRF</sequence>
<feature type="compositionally biased region" description="Basic and acidic residues" evidence="5">
    <location>
        <begin position="168"/>
        <end position="186"/>
    </location>
</feature>
<keyword evidence="3" id="KW-0539">Nucleus</keyword>
<feature type="region of interest" description="Disordered" evidence="5">
    <location>
        <begin position="552"/>
        <end position="814"/>
    </location>
</feature>
<organism evidence="8 9">
    <name type="scientific">Pseudolycoriella hygida</name>
    <dbReference type="NCBI Taxonomy" id="35572"/>
    <lineage>
        <taxon>Eukaryota</taxon>
        <taxon>Metazoa</taxon>
        <taxon>Ecdysozoa</taxon>
        <taxon>Arthropoda</taxon>
        <taxon>Hexapoda</taxon>
        <taxon>Insecta</taxon>
        <taxon>Pterygota</taxon>
        <taxon>Neoptera</taxon>
        <taxon>Endopterygota</taxon>
        <taxon>Diptera</taxon>
        <taxon>Nematocera</taxon>
        <taxon>Sciaroidea</taxon>
        <taxon>Sciaridae</taxon>
        <taxon>Pseudolycoriella</taxon>
    </lineage>
</organism>
<dbReference type="Gene3D" id="3.30.70.330">
    <property type="match status" value="1"/>
</dbReference>
<feature type="compositionally biased region" description="Polar residues" evidence="5">
    <location>
        <begin position="697"/>
        <end position="713"/>
    </location>
</feature>
<dbReference type="GO" id="GO:0050684">
    <property type="term" value="P:regulation of mRNA processing"/>
    <property type="evidence" value="ECO:0007669"/>
    <property type="project" value="TreeGrafter"/>
</dbReference>
<dbReference type="Pfam" id="PF02037">
    <property type="entry name" value="SAP"/>
    <property type="match status" value="1"/>
</dbReference>
<evidence type="ECO:0000256" key="3">
    <source>
        <dbReference type="ARBA" id="ARBA00023242"/>
    </source>
</evidence>
<feature type="domain" description="RRM" evidence="6">
    <location>
        <begin position="274"/>
        <end position="352"/>
    </location>
</feature>
<feature type="compositionally biased region" description="Low complexity" evidence="5">
    <location>
        <begin position="648"/>
        <end position="657"/>
    </location>
</feature>
<dbReference type="InterPro" id="IPR035979">
    <property type="entry name" value="RBD_domain_sf"/>
</dbReference>
<dbReference type="OrthoDB" id="6159259at2759"/>
<feature type="compositionally biased region" description="Polar residues" evidence="5">
    <location>
        <begin position="800"/>
        <end position="814"/>
    </location>
</feature>
<dbReference type="InterPro" id="IPR003034">
    <property type="entry name" value="SAP_dom"/>
</dbReference>
<feature type="compositionally biased region" description="Low complexity" evidence="5">
    <location>
        <begin position="591"/>
        <end position="601"/>
    </location>
</feature>
<comment type="subcellular location">
    <subcellularLocation>
        <location evidence="1">Nucleus</location>
    </subcellularLocation>
</comment>
<feature type="compositionally biased region" description="Polar residues" evidence="5">
    <location>
        <begin position="778"/>
        <end position="793"/>
    </location>
</feature>
<evidence type="ECO:0000313" key="8">
    <source>
        <dbReference type="EMBL" id="KAJ6635404.1"/>
    </source>
</evidence>
<evidence type="ECO:0000313" key="9">
    <source>
        <dbReference type="Proteomes" id="UP001151699"/>
    </source>
</evidence>
<feature type="compositionally biased region" description="Basic and acidic residues" evidence="5">
    <location>
        <begin position="360"/>
        <end position="416"/>
    </location>
</feature>
<gene>
    <name evidence="8" type="primary">SAFB</name>
    <name evidence="8" type="ORF">Bhyg_13989</name>
</gene>
<dbReference type="InterPro" id="IPR012677">
    <property type="entry name" value="Nucleotide-bd_a/b_plait_sf"/>
</dbReference>
<dbReference type="GO" id="GO:0003723">
    <property type="term" value="F:RNA binding"/>
    <property type="evidence" value="ECO:0007669"/>
    <property type="project" value="UniProtKB-UniRule"/>
</dbReference>
<reference evidence="8" key="1">
    <citation type="submission" date="2022-07" db="EMBL/GenBank/DDBJ databases">
        <authorList>
            <person name="Trinca V."/>
            <person name="Uliana J.V.C."/>
            <person name="Torres T.T."/>
            <person name="Ward R.J."/>
            <person name="Monesi N."/>
        </authorList>
    </citation>
    <scope>NUCLEOTIDE SEQUENCE</scope>
    <source>
        <strain evidence="8">HSMRA1968</strain>
        <tissue evidence="8">Whole embryos</tissue>
    </source>
</reference>
<evidence type="ECO:0000259" key="6">
    <source>
        <dbReference type="PROSITE" id="PS50102"/>
    </source>
</evidence>
<dbReference type="EMBL" id="WJQU01000004">
    <property type="protein sequence ID" value="KAJ6635404.1"/>
    <property type="molecule type" value="Genomic_DNA"/>
</dbReference>
<feature type="region of interest" description="Disordered" evidence="5">
    <location>
        <begin position="122"/>
        <end position="276"/>
    </location>
</feature>
<feature type="compositionally biased region" description="Basic and acidic residues" evidence="5">
    <location>
        <begin position="762"/>
        <end position="777"/>
    </location>
</feature>
<feature type="compositionally biased region" description="Polar residues" evidence="5">
    <location>
        <begin position="131"/>
        <end position="151"/>
    </location>
</feature>
<evidence type="ECO:0000256" key="1">
    <source>
        <dbReference type="ARBA" id="ARBA00004123"/>
    </source>
</evidence>
<feature type="region of interest" description="Disordered" evidence="5">
    <location>
        <begin position="50"/>
        <end position="95"/>
    </location>
</feature>
<keyword evidence="2 4" id="KW-0694">RNA-binding</keyword>
<accession>A0A9Q0MR48</accession>
<dbReference type="PROSITE" id="PS50800">
    <property type="entry name" value="SAP"/>
    <property type="match status" value="1"/>
</dbReference>
<feature type="compositionally biased region" description="Low complexity" evidence="5">
    <location>
        <begin position="187"/>
        <end position="198"/>
    </location>
</feature>
<dbReference type="InterPro" id="IPR000504">
    <property type="entry name" value="RRM_dom"/>
</dbReference>
<dbReference type="GO" id="GO:0006357">
    <property type="term" value="P:regulation of transcription by RNA polymerase II"/>
    <property type="evidence" value="ECO:0007669"/>
    <property type="project" value="TreeGrafter"/>
</dbReference>
<dbReference type="SMART" id="SM00513">
    <property type="entry name" value="SAP"/>
    <property type="match status" value="1"/>
</dbReference>
<dbReference type="SUPFAM" id="SSF54928">
    <property type="entry name" value="RNA-binding domain, RBD"/>
    <property type="match status" value="1"/>
</dbReference>
<feature type="domain" description="SAP" evidence="7">
    <location>
        <begin position="9"/>
        <end position="43"/>
    </location>
</feature>
<comment type="caution">
    <text evidence="8">The sequence shown here is derived from an EMBL/GenBank/DDBJ whole genome shotgun (WGS) entry which is preliminary data.</text>
</comment>
<dbReference type="InterPro" id="IPR051738">
    <property type="entry name" value="SAF_Modulators"/>
</dbReference>
<dbReference type="AlphaFoldDB" id="A0A9Q0MR48"/>
<keyword evidence="9" id="KW-1185">Reference proteome</keyword>
<feature type="compositionally biased region" description="Polar residues" evidence="5">
    <location>
        <begin position="67"/>
        <end position="77"/>
    </location>
</feature>
<dbReference type="PROSITE" id="PS50102">
    <property type="entry name" value="RRM"/>
    <property type="match status" value="1"/>
</dbReference>
<dbReference type="Pfam" id="PF00076">
    <property type="entry name" value="RRM_1"/>
    <property type="match status" value="1"/>
</dbReference>
<dbReference type="Proteomes" id="UP001151699">
    <property type="component" value="Chromosome C"/>
</dbReference>
<dbReference type="InterPro" id="IPR036361">
    <property type="entry name" value="SAP_dom_sf"/>
</dbReference>
<feature type="compositionally biased region" description="Low complexity" evidence="5">
    <location>
        <begin position="255"/>
        <end position="271"/>
    </location>
</feature>
<feature type="compositionally biased region" description="Basic and acidic residues" evidence="5">
    <location>
        <begin position="446"/>
        <end position="486"/>
    </location>
</feature>
<feature type="compositionally biased region" description="Basic and acidic residues" evidence="5">
    <location>
        <begin position="552"/>
        <end position="581"/>
    </location>
</feature>
<feature type="compositionally biased region" description="Low complexity" evidence="5">
    <location>
        <begin position="722"/>
        <end position="732"/>
    </location>
</feature>
<feature type="region of interest" description="Disordered" evidence="5">
    <location>
        <begin position="359"/>
        <end position="499"/>
    </location>
</feature>
<feature type="compositionally biased region" description="Acidic residues" evidence="5">
    <location>
        <begin position="78"/>
        <end position="95"/>
    </location>
</feature>
<protein>
    <submittedName>
        <fullName evidence="8">Scaffold attachment factor B1</fullName>
    </submittedName>
</protein>
<dbReference type="SMART" id="SM00360">
    <property type="entry name" value="RRM"/>
    <property type="match status" value="1"/>
</dbReference>
<proteinExistence type="predicted"/>
<dbReference type="PANTHER" id="PTHR15683">
    <property type="entry name" value="SCAFFOLD ATTACHMENT FACTOR B-RELATED"/>
    <property type="match status" value="1"/>
</dbReference>
<feature type="compositionally biased region" description="Basic and acidic residues" evidence="5">
    <location>
        <begin position="202"/>
        <end position="226"/>
    </location>
</feature>